<name>A0AAW0DGZ3_9AGAR</name>
<keyword evidence="3" id="KW-1185">Reference proteome</keyword>
<evidence type="ECO:0000313" key="2">
    <source>
        <dbReference type="EMBL" id="KAK7050682.1"/>
    </source>
</evidence>
<evidence type="ECO:0000313" key="3">
    <source>
        <dbReference type="Proteomes" id="UP001362999"/>
    </source>
</evidence>
<organism evidence="2 3">
    <name type="scientific">Favolaschia claudopus</name>
    <dbReference type="NCBI Taxonomy" id="2862362"/>
    <lineage>
        <taxon>Eukaryota</taxon>
        <taxon>Fungi</taxon>
        <taxon>Dikarya</taxon>
        <taxon>Basidiomycota</taxon>
        <taxon>Agaricomycotina</taxon>
        <taxon>Agaricomycetes</taxon>
        <taxon>Agaricomycetidae</taxon>
        <taxon>Agaricales</taxon>
        <taxon>Marasmiineae</taxon>
        <taxon>Mycenaceae</taxon>
        <taxon>Favolaschia</taxon>
    </lineage>
</organism>
<accession>A0AAW0DGZ3</accession>
<dbReference type="AlphaFoldDB" id="A0AAW0DGZ3"/>
<gene>
    <name evidence="2" type="ORF">R3P38DRAFT_3256610</name>
</gene>
<sequence>MAHASPLDLLPSSLNKSLTPNVIYEAIQQGQWRSSHLEKLWKDFDSDKKGSSQLPSLRFGFVQPMASVTYKETLDLTLTLKCLGNERWMRLISPKYRHVPNLLAALDAAKSLELEHQPHARDSQRNALLHYYTNFSPLFGDLAGLPPTQIGICGLDPLRDEGLLYERLLRENGVTTRLHVYPGVPHGFPSMFPLAKVGRKWEADWHDGIKWLLQFGRAK</sequence>
<evidence type="ECO:0000259" key="1">
    <source>
        <dbReference type="Pfam" id="PF07859"/>
    </source>
</evidence>
<feature type="domain" description="Alpha/beta hydrolase fold-3" evidence="1">
    <location>
        <begin position="134"/>
        <end position="189"/>
    </location>
</feature>
<dbReference type="SUPFAM" id="SSF53474">
    <property type="entry name" value="alpha/beta-Hydrolases"/>
    <property type="match status" value="1"/>
</dbReference>
<dbReference type="EMBL" id="JAWWNJ010000008">
    <property type="protein sequence ID" value="KAK7050682.1"/>
    <property type="molecule type" value="Genomic_DNA"/>
</dbReference>
<comment type="caution">
    <text evidence="2">The sequence shown here is derived from an EMBL/GenBank/DDBJ whole genome shotgun (WGS) entry which is preliminary data.</text>
</comment>
<dbReference type="Gene3D" id="3.40.50.1820">
    <property type="entry name" value="alpha/beta hydrolase"/>
    <property type="match status" value="1"/>
</dbReference>
<dbReference type="GO" id="GO:0016787">
    <property type="term" value="F:hydrolase activity"/>
    <property type="evidence" value="ECO:0007669"/>
    <property type="project" value="InterPro"/>
</dbReference>
<dbReference type="Pfam" id="PF07859">
    <property type="entry name" value="Abhydrolase_3"/>
    <property type="match status" value="1"/>
</dbReference>
<proteinExistence type="predicted"/>
<reference evidence="2 3" key="1">
    <citation type="journal article" date="2024" name="J Genomics">
        <title>Draft genome sequencing and assembly of Favolaschia claudopus CIRM-BRFM 2984 isolated from oak limbs.</title>
        <authorList>
            <person name="Navarro D."/>
            <person name="Drula E."/>
            <person name="Chaduli D."/>
            <person name="Cazenave R."/>
            <person name="Ahrendt S."/>
            <person name="Wang J."/>
            <person name="Lipzen A."/>
            <person name="Daum C."/>
            <person name="Barry K."/>
            <person name="Grigoriev I.V."/>
            <person name="Favel A."/>
            <person name="Rosso M.N."/>
            <person name="Martin F."/>
        </authorList>
    </citation>
    <scope>NUCLEOTIDE SEQUENCE [LARGE SCALE GENOMIC DNA]</scope>
    <source>
        <strain evidence="2 3">CIRM-BRFM 2984</strain>
    </source>
</reference>
<dbReference type="InterPro" id="IPR013094">
    <property type="entry name" value="AB_hydrolase_3"/>
</dbReference>
<dbReference type="InterPro" id="IPR029058">
    <property type="entry name" value="AB_hydrolase_fold"/>
</dbReference>
<protein>
    <recommendedName>
        <fullName evidence="1">Alpha/beta hydrolase fold-3 domain-containing protein</fullName>
    </recommendedName>
</protein>
<dbReference type="Proteomes" id="UP001362999">
    <property type="component" value="Unassembled WGS sequence"/>
</dbReference>